<feature type="domain" description="Vps16 C-terminal" evidence="7">
    <location>
        <begin position="85"/>
        <end position="198"/>
    </location>
</feature>
<dbReference type="EMBL" id="CAJNOK010008612">
    <property type="protein sequence ID" value="CAF1068191.1"/>
    <property type="molecule type" value="Genomic_DNA"/>
</dbReference>
<organism evidence="9 12">
    <name type="scientific">Didymodactylos carnosus</name>
    <dbReference type="NCBI Taxonomy" id="1234261"/>
    <lineage>
        <taxon>Eukaryota</taxon>
        <taxon>Metazoa</taxon>
        <taxon>Spiralia</taxon>
        <taxon>Gnathifera</taxon>
        <taxon>Rotifera</taxon>
        <taxon>Eurotatoria</taxon>
        <taxon>Bdelloidea</taxon>
        <taxon>Philodinida</taxon>
        <taxon>Philodinidae</taxon>
        <taxon>Didymodactylos</taxon>
    </lineage>
</organism>
<evidence type="ECO:0000313" key="10">
    <source>
        <dbReference type="EMBL" id="CAF3832939.1"/>
    </source>
</evidence>
<dbReference type="GO" id="GO:0005770">
    <property type="term" value="C:late endosome"/>
    <property type="evidence" value="ECO:0007669"/>
    <property type="project" value="UniProtKB-SubCell"/>
</dbReference>
<protein>
    <recommendedName>
        <fullName evidence="7">Vps16 C-terminal domain-containing protein</fullName>
    </recommendedName>
</protein>
<evidence type="ECO:0000256" key="5">
    <source>
        <dbReference type="ARBA" id="ARBA00023329"/>
    </source>
</evidence>
<feature type="compositionally biased region" description="Basic and acidic residues" evidence="6">
    <location>
        <begin position="53"/>
        <end position="65"/>
    </location>
</feature>
<comment type="subcellular location">
    <subcellularLocation>
        <location evidence="2">Cytoplasmic vesicle</location>
    </subcellularLocation>
    <subcellularLocation>
        <location evidence="1">Early endosome</location>
    </subcellularLocation>
    <subcellularLocation>
        <location evidence="3">Late endosome</location>
    </subcellularLocation>
</comment>
<feature type="non-terminal residue" evidence="9">
    <location>
        <position position="1"/>
    </location>
</feature>
<evidence type="ECO:0000256" key="6">
    <source>
        <dbReference type="SAM" id="MobiDB-lite"/>
    </source>
</evidence>
<dbReference type="Pfam" id="PF04840">
    <property type="entry name" value="Vps16_C"/>
    <property type="match status" value="1"/>
</dbReference>
<dbReference type="EMBL" id="CAJOBC010005916">
    <property type="protein sequence ID" value="CAF3880115.1"/>
    <property type="molecule type" value="Genomic_DNA"/>
</dbReference>
<dbReference type="AlphaFoldDB" id="A0A814Q850"/>
<evidence type="ECO:0000313" key="11">
    <source>
        <dbReference type="EMBL" id="CAF3880115.1"/>
    </source>
</evidence>
<dbReference type="PANTHER" id="PTHR13364:SF6">
    <property type="entry name" value="SPERMATOGENESIS-DEFECTIVE PROTEIN 39 HOMOLOG"/>
    <property type="match status" value="1"/>
</dbReference>
<dbReference type="Proteomes" id="UP000682733">
    <property type="component" value="Unassembled WGS sequence"/>
</dbReference>
<evidence type="ECO:0000313" key="8">
    <source>
        <dbReference type="EMBL" id="CAF1068191.1"/>
    </source>
</evidence>
<sequence length="379" mass="43401">GKKSEKLEQNLSSQTSAISSSSISIPSLNDFSQNNNEVETHFRSGYISNDDHVSLKHSSHDSSENRHKKASHHVQNGSTQFDSEMKIKCIELMKSKNVTLLNDVRDFDAKEALLRQAVEINTMSVTVPVIIFLENTLSRSLFFELINQHPSAINHYINMCKLRLEKEYFIAMLKQLGKHEDAAMLQIRRASQTSEIQTKQSRSYGRIQVENRSLLHTFKTVYNSDFPKSDKNESKELETNFKISPELSMYVKLSVIAENGIATHYQEFVTTAIQPGILKQKHVISPHILADMVYSASRDSGESSEQASDRAKRFLTMIVDPEKRVFYAEKFGNYEVAIDTIVNHLKDRTKLENLRKRMPKDHPAIMKATTFLEMPKWKS</sequence>
<reference evidence="9" key="1">
    <citation type="submission" date="2021-02" db="EMBL/GenBank/DDBJ databases">
        <authorList>
            <person name="Nowell W R."/>
        </authorList>
    </citation>
    <scope>NUCLEOTIDE SEQUENCE</scope>
</reference>
<dbReference type="InterPro" id="IPR006925">
    <property type="entry name" value="Vps16_C"/>
</dbReference>
<evidence type="ECO:0000256" key="1">
    <source>
        <dbReference type="ARBA" id="ARBA00004412"/>
    </source>
</evidence>
<dbReference type="OrthoDB" id="9977282at2759"/>
<dbReference type="Proteomes" id="UP000681722">
    <property type="component" value="Unassembled WGS sequence"/>
</dbReference>
<dbReference type="EMBL" id="CAJNOQ010005916">
    <property type="protein sequence ID" value="CAF1116242.1"/>
    <property type="molecule type" value="Genomic_DNA"/>
</dbReference>
<dbReference type="GO" id="GO:0006886">
    <property type="term" value="P:intracellular protein transport"/>
    <property type="evidence" value="ECO:0007669"/>
    <property type="project" value="InterPro"/>
</dbReference>
<dbReference type="PANTHER" id="PTHR13364">
    <property type="entry name" value="DEFECTIVE SPERMATOGENESIS PROTEIN 39"/>
    <property type="match status" value="1"/>
</dbReference>
<dbReference type="GO" id="GO:0007034">
    <property type="term" value="P:vacuolar transport"/>
    <property type="evidence" value="ECO:0007669"/>
    <property type="project" value="TreeGrafter"/>
</dbReference>
<evidence type="ECO:0000259" key="7">
    <source>
        <dbReference type="Pfam" id="PF04840"/>
    </source>
</evidence>
<evidence type="ECO:0000313" key="9">
    <source>
        <dbReference type="EMBL" id="CAF1116242.1"/>
    </source>
</evidence>
<evidence type="ECO:0000256" key="3">
    <source>
        <dbReference type="ARBA" id="ARBA00004603"/>
    </source>
</evidence>
<comment type="caution">
    <text evidence="9">The sequence shown here is derived from an EMBL/GenBank/DDBJ whole genome shotgun (WGS) entry which is preliminary data.</text>
</comment>
<keyword evidence="5" id="KW-0968">Cytoplasmic vesicle</keyword>
<accession>A0A814Q850</accession>
<dbReference type="Proteomes" id="UP000677228">
    <property type="component" value="Unassembled WGS sequence"/>
</dbReference>
<evidence type="ECO:0000313" key="12">
    <source>
        <dbReference type="Proteomes" id="UP000663829"/>
    </source>
</evidence>
<evidence type="ECO:0000256" key="4">
    <source>
        <dbReference type="ARBA" id="ARBA00022753"/>
    </source>
</evidence>
<dbReference type="EMBL" id="CAJOBA010008629">
    <property type="protein sequence ID" value="CAF3832939.1"/>
    <property type="molecule type" value="Genomic_DNA"/>
</dbReference>
<keyword evidence="4" id="KW-0967">Endosome</keyword>
<evidence type="ECO:0000256" key="2">
    <source>
        <dbReference type="ARBA" id="ARBA00004541"/>
    </source>
</evidence>
<name>A0A814Q850_9BILA</name>
<feature type="region of interest" description="Disordered" evidence="6">
    <location>
        <begin position="53"/>
        <end position="77"/>
    </location>
</feature>
<keyword evidence="12" id="KW-1185">Reference proteome</keyword>
<dbReference type="InterPro" id="IPR040057">
    <property type="entry name" value="Spe-39"/>
</dbReference>
<dbReference type="GO" id="GO:0005769">
    <property type="term" value="C:early endosome"/>
    <property type="evidence" value="ECO:0007669"/>
    <property type="project" value="UniProtKB-SubCell"/>
</dbReference>
<proteinExistence type="predicted"/>
<dbReference type="Proteomes" id="UP000663829">
    <property type="component" value="Unassembled WGS sequence"/>
</dbReference>
<gene>
    <name evidence="9" type="ORF">GPM918_LOCUS19469</name>
    <name evidence="8" type="ORF">OVA965_LOCUS17762</name>
    <name evidence="11" type="ORF">SRO942_LOCUS19466</name>
    <name evidence="10" type="ORF">TMI583_LOCUS17774</name>
</gene>